<protein>
    <submittedName>
        <fullName evidence="12">Low conductance mechanosensitive channel YnaI</fullName>
    </submittedName>
</protein>
<dbReference type="InterPro" id="IPR045042">
    <property type="entry name" value="YnaI-like"/>
</dbReference>
<dbReference type="SUPFAM" id="SSF82861">
    <property type="entry name" value="Mechanosensitive channel protein MscS (YggB), transmembrane region"/>
    <property type="match status" value="1"/>
</dbReference>
<name>A0A518BN96_9BACT</name>
<evidence type="ECO:0000256" key="8">
    <source>
        <dbReference type="SAM" id="Phobius"/>
    </source>
</evidence>
<proteinExistence type="inferred from homology"/>
<keyword evidence="5 8" id="KW-1133">Transmembrane helix</keyword>
<dbReference type="KEGG" id="pbap:Pla133_35380"/>
<dbReference type="EMBL" id="CP036287">
    <property type="protein sequence ID" value="QDU68441.1"/>
    <property type="molecule type" value="Genomic_DNA"/>
</dbReference>
<keyword evidence="3" id="KW-1003">Cell membrane</keyword>
<dbReference type="Pfam" id="PF21082">
    <property type="entry name" value="MS_channel_3rd"/>
    <property type="match status" value="1"/>
</dbReference>
<evidence type="ECO:0000256" key="4">
    <source>
        <dbReference type="ARBA" id="ARBA00022692"/>
    </source>
</evidence>
<evidence type="ECO:0000256" key="6">
    <source>
        <dbReference type="ARBA" id="ARBA00023136"/>
    </source>
</evidence>
<dbReference type="Gene3D" id="2.30.30.60">
    <property type="match status" value="1"/>
</dbReference>
<comment type="similarity">
    <text evidence="2">Belongs to the MscS (TC 1.A.23) family.</text>
</comment>
<dbReference type="GO" id="GO:0008381">
    <property type="term" value="F:mechanosensitive monoatomic ion channel activity"/>
    <property type="evidence" value="ECO:0007669"/>
    <property type="project" value="UniProtKB-ARBA"/>
</dbReference>
<feature type="region of interest" description="Disordered" evidence="7">
    <location>
        <begin position="561"/>
        <end position="607"/>
    </location>
</feature>
<evidence type="ECO:0000256" key="5">
    <source>
        <dbReference type="ARBA" id="ARBA00022989"/>
    </source>
</evidence>
<evidence type="ECO:0000259" key="11">
    <source>
        <dbReference type="Pfam" id="PF21082"/>
    </source>
</evidence>
<sequence length="607" mass="65805" precursor="true">MCARIEWLVRGQRLVKGLLVPSLALCLVGVLPSSSSAATRSSAAAITSAVQSDAAPGESTSGQSPSGAVFARYTSAPEAFEAFLGQMRAGQASAVAETGLFRAGSESGAGREELAHQLYEILLRTGYDNAEDLAEAGPQSDHRASFTIGHPALSPRVRYVELVRTDQLGWHFARSVADWIPIAAQQLEAVPPAEAVLASLPALERLHYHLRTELPESLRAESFVLENWQWIGLGLLLGLCVLLDKLVQVLLGTAARRAAGAESVARLARELGRFVRPGGLFLGALVFAWLLPIIGLDGQVRTAIAFAAELVATFAGLWSAFRLVDLGCGVLEERARQSANRFDDLLVPLLRKTLRILVVVIGLVYLAASWTDDLWSIVAGLSIGSLAIGFAARDSIENLFGTFTVLTDKPFALGDWIVVEDLEGTVETVGFRSTRIRTFYDSVLSVPNRKFISGVVDNYGRRRFRRFKTTLRLTVDTPPDLVDAFCEGVRQVVRRHPYSAERQFHVYLNDLGADSLDVLLYTFVETPDWATELRERHRLLADILRLARELGVRLSVPNQSISLRRSGDGGGEDGELDDPAGRGRELADAIVTSSLGPPGSPPPPPVG</sequence>
<dbReference type="InterPro" id="IPR023408">
    <property type="entry name" value="MscS_beta-dom_sf"/>
</dbReference>
<dbReference type="GO" id="GO:0005886">
    <property type="term" value="C:plasma membrane"/>
    <property type="evidence" value="ECO:0007669"/>
    <property type="project" value="UniProtKB-SubCell"/>
</dbReference>
<evidence type="ECO:0000259" key="10">
    <source>
        <dbReference type="Pfam" id="PF00924"/>
    </source>
</evidence>
<evidence type="ECO:0000313" key="12">
    <source>
        <dbReference type="EMBL" id="QDU68441.1"/>
    </source>
</evidence>
<reference evidence="12 13" key="1">
    <citation type="submission" date="2019-02" db="EMBL/GenBank/DDBJ databases">
        <title>Deep-cultivation of Planctomycetes and their phenomic and genomic characterization uncovers novel biology.</title>
        <authorList>
            <person name="Wiegand S."/>
            <person name="Jogler M."/>
            <person name="Boedeker C."/>
            <person name="Pinto D."/>
            <person name="Vollmers J."/>
            <person name="Rivas-Marin E."/>
            <person name="Kohn T."/>
            <person name="Peeters S.H."/>
            <person name="Heuer A."/>
            <person name="Rast P."/>
            <person name="Oberbeckmann S."/>
            <person name="Bunk B."/>
            <person name="Jeske O."/>
            <person name="Meyerdierks A."/>
            <person name="Storesund J.E."/>
            <person name="Kallscheuer N."/>
            <person name="Luecker S."/>
            <person name="Lage O.M."/>
            <person name="Pohl T."/>
            <person name="Merkel B.J."/>
            <person name="Hornburger P."/>
            <person name="Mueller R.-W."/>
            <person name="Bruemmer F."/>
            <person name="Labrenz M."/>
            <person name="Spormann A.M."/>
            <person name="Op den Camp H."/>
            <person name="Overmann J."/>
            <person name="Amann R."/>
            <person name="Jetten M.S.M."/>
            <person name="Mascher T."/>
            <person name="Medema M.H."/>
            <person name="Devos D.P."/>
            <person name="Kaster A.-K."/>
            <person name="Ovreas L."/>
            <person name="Rohde M."/>
            <person name="Galperin M.Y."/>
            <person name="Jogler C."/>
        </authorList>
    </citation>
    <scope>NUCLEOTIDE SEQUENCE [LARGE SCALE GENOMIC DNA]</scope>
    <source>
        <strain evidence="12 13">Pla133</strain>
    </source>
</reference>
<evidence type="ECO:0000256" key="2">
    <source>
        <dbReference type="ARBA" id="ARBA00008017"/>
    </source>
</evidence>
<dbReference type="Gene3D" id="1.10.287.1260">
    <property type="match status" value="1"/>
</dbReference>
<dbReference type="Proteomes" id="UP000316921">
    <property type="component" value="Chromosome"/>
</dbReference>
<dbReference type="InterPro" id="IPR006685">
    <property type="entry name" value="MscS_channel_2nd"/>
</dbReference>
<keyword evidence="9" id="KW-0732">Signal</keyword>
<dbReference type="SUPFAM" id="SSF50182">
    <property type="entry name" value="Sm-like ribonucleoproteins"/>
    <property type="match status" value="1"/>
</dbReference>
<feature type="domain" description="Mechanosensitive ion channel MscS" evidence="10">
    <location>
        <begin position="394"/>
        <end position="460"/>
    </location>
</feature>
<feature type="chain" id="PRO_5022231232" evidence="9">
    <location>
        <begin position="38"/>
        <end position="607"/>
    </location>
</feature>
<dbReference type="InterPro" id="IPR011066">
    <property type="entry name" value="MscS_channel_C_sf"/>
</dbReference>
<dbReference type="PANTHER" id="PTHR43634">
    <property type="entry name" value="OW CONDUCTANCE MECHANOSENSITIVE CHANNEL"/>
    <property type="match status" value="1"/>
</dbReference>
<dbReference type="RefSeq" id="WP_145067448.1">
    <property type="nucleotide sequence ID" value="NZ_CP036287.1"/>
</dbReference>
<evidence type="ECO:0000256" key="9">
    <source>
        <dbReference type="SAM" id="SignalP"/>
    </source>
</evidence>
<feature type="compositionally biased region" description="Pro residues" evidence="7">
    <location>
        <begin position="598"/>
        <end position="607"/>
    </location>
</feature>
<keyword evidence="6 8" id="KW-0472">Membrane</keyword>
<feature type="transmembrane region" description="Helical" evidence="8">
    <location>
        <begin position="302"/>
        <end position="324"/>
    </location>
</feature>
<dbReference type="SUPFAM" id="SSF82689">
    <property type="entry name" value="Mechanosensitive channel protein MscS (YggB), C-terminal domain"/>
    <property type="match status" value="1"/>
</dbReference>
<keyword evidence="13" id="KW-1185">Reference proteome</keyword>
<dbReference type="Pfam" id="PF00924">
    <property type="entry name" value="MS_channel_2nd"/>
    <property type="match status" value="1"/>
</dbReference>
<dbReference type="AlphaFoldDB" id="A0A518BN96"/>
<dbReference type="InterPro" id="IPR011014">
    <property type="entry name" value="MscS_channel_TM-2"/>
</dbReference>
<feature type="transmembrane region" description="Helical" evidence="8">
    <location>
        <begin position="274"/>
        <end position="296"/>
    </location>
</feature>
<dbReference type="InterPro" id="IPR049278">
    <property type="entry name" value="MS_channel_C"/>
</dbReference>
<comment type="subcellular location">
    <subcellularLocation>
        <location evidence="1">Cell membrane</location>
        <topology evidence="1">Multi-pass membrane protein</topology>
    </subcellularLocation>
</comment>
<dbReference type="PANTHER" id="PTHR43634:SF2">
    <property type="entry name" value="LOW CONDUCTANCE MECHANOSENSITIVE CHANNEL YNAI"/>
    <property type="match status" value="1"/>
</dbReference>
<evidence type="ECO:0000256" key="7">
    <source>
        <dbReference type="SAM" id="MobiDB-lite"/>
    </source>
</evidence>
<evidence type="ECO:0000313" key="13">
    <source>
        <dbReference type="Proteomes" id="UP000316921"/>
    </source>
</evidence>
<feature type="transmembrane region" description="Helical" evidence="8">
    <location>
        <begin position="374"/>
        <end position="392"/>
    </location>
</feature>
<gene>
    <name evidence="12" type="primary">ynaI</name>
    <name evidence="12" type="ORF">Pla133_35380</name>
</gene>
<feature type="signal peptide" evidence="9">
    <location>
        <begin position="1"/>
        <end position="37"/>
    </location>
</feature>
<feature type="transmembrane region" description="Helical" evidence="8">
    <location>
        <begin position="345"/>
        <end position="368"/>
    </location>
</feature>
<evidence type="ECO:0000256" key="1">
    <source>
        <dbReference type="ARBA" id="ARBA00004651"/>
    </source>
</evidence>
<evidence type="ECO:0000256" key="3">
    <source>
        <dbReference type="ARBA" id="ARBA00022475"/>
    </source>
</evidence>
<feature type="domain" description="Mechanosensitive ion channel MscS C-terminal" evidence="11">
    <location>
        <begin position="469"/>
        <end position="551"/>
    </location>
</feature>
<keyword evidence="4 8" id="KW-0812">Transmembrane</keyword>
<organism evidence="12 13">
    <name type="scientific">Engelhardtia mirabilis</name>
    <dbReference type="NCBI Taxonomy" id="2528011"/>
    <lineage>
        <taxon>Bacteria</taxon>
        <taxon>Pseudomonadati</taxon>
        <taxon>Planctomycetota</taxon>
        <taxon>Planctomycetia</taxon>
        <taxon>Planctomycetia incertae sedis</taxon>
        <taxon>Engelhardtia</taxon>
    </lineage>
</organism>
<dbReference type="InterPro" id="IPR010920">
    <property type="entry name" value="LSM_dom_sf"/>
</dbReference>
<accession>A0A518BN96</accession>